<keyword evidence="2" id="KW-1185">Reference proteome</keyword>
<dbReference type="Proteomes" id="UP001500575">
    <property type="component" value="Unassembled WGS sequence"/>
</dbReference>
<organism evidence="1 2">
    <name type="scientific">Nocardioides bigeumensis</name>
    <dbReference type="NCBI Taxonomy" id="433657"/>
    <lineage>
        <taxon>Bacteria</taxon>
        <taxon>Bacillati</taxon>
        <taxon>Actinomycetota</taxon>
        <taxon>Actinomycetes</taxon>
        <taxon>Propionibacteriales</taxon>
        <taxon>Nocardioidaceae</taxon>
        <taxon>Nocardioides</taxon>
    </lineage>
</organism>
<protein>
    <submittedName>
        <fullName evidence="1">Uncharacterized protein</fullName>
    </submittedName>
</protein>
<evidence type="ECO:0000313" key="2">
    <source>
        <dbReference type="Proteomes" id="UP001500575"/>
    </source>
</evidence>
<name>A0ABP5JV70_9ACTN</name>
<reference evidence="2" key="1">
    <citation type="journal article" date="2019" name="Int. J. Syst. Evol. Microbiol.">
        <title>The Global Catalogue of Microorganisms (GCM) 10K type strain sequencing project: providing services to taxonomists for standard genome sequencing and annotation.</title>
        <authorList>
            <consortium name="The Broad Institute Genomics Platform"/>
            <consortium name="The Broad Institute Genome Sequencing Center for Infectious Disease"/>
            <person name="Wu L."/>
            <person name="Ma J."/>
        </authorList>
    </citation>
    <scope>NUCLEOTIDE SEQUENCE [LARGE SCALE GENOMIC DNA]</scope>
    <source>
        <strain evidence="2">JCM 16021</strain>
    </source>
</reference>
<accession>A0ABP5JV70</accession>
<proteinExistence type="predicted"/>
<dbReference type="EMBL" id="BAAAQQ010000007">
    <property type="protein sequence ID" value="GAA2120736.1"/>
    <property type="molecule type" value="Genomic_DNA"/>
</dbReference>
<sequence length="54" mass="5543">MWDIAIAGPGARGTTEHLTHDLPCTSCGHAVHTFLPCGDRCACPPVVMPGSLAA</sequence>
<comment type="caution">
    <text evidence="1">The sequence shown here is derived from an EMBL/GenBank/DDBJ whole genome shotgun (WGS) entry which is preliminary data.</text>
</comment>
<gene>
    <name evidence="1" type="ORF">GCM10009843_14390</name>
</gene>
<dbReference type="RefSeq" id="WP_344303000.1">
    <property type="nucleotide sequence ID" value="NZ_BAAAQQ010000007.1"/>
</dbReference>
<evidence type="ECO:0000313" key="1">
    <source>
        <dbReference type="EMBL" id="GAA2120736.1"/>
    </source>
</evidence>